<organism evidence="1 2">
    <name type="scientific">Actinomadura rubrisoli</name>
    <dbReference type="NCBI Taxonomy" id="2530368"/>
    <lineage>
        <taxon>Bacteria</taxon>
        <taxon>Bacillati</taxon>
        <taxon>Actinomycetota</taxon>
        <taxon>Actinomycetes</taxon>
        <taxon>Streptosporangiales</taxon>
        <taxon>Thermomonosporaceae</taxon>
        <taxon>Actinomadura</taxon>
    </lineage>
</organism>
<name>A0A4V2YVS0_9ACTN</name>
<dbReference type="EMBL" id="SMKU01000122">
    <property type="protein sequence ID" value="TDD82627.1"/>
    <property type="molecule type" value="Genomic_DNA"/>
</dbReference>
<dbReference type="OrthoDB" id="3480661at2"/>
<dbReference type="AlphaFoldDB" id="A0A4V2YVS0"/>
<keyword evidence="2" id="KW-1185">Reference proteome</keyword>
<dbReference type="Proteomes" id="UP000294513">
    <property type="component" value="Unassembled WGS sequence"/>
</dbReference>
<protein>
    <submittedName>
        <fullName evidence="1">Uncharacterized protein</fullName>
    </submittedName>
</protein>
<sequence length="75" mass="7784">MERLARALAGVSVDLADERAKAARIHQAYKDAMLRHGLLGGTVQLITASANEWLAANVPTAVPLIIAAPTDPPGG</sequence>
<gene>
    <name evidence="1" type="ORF">E1298_22435</name>
</gene>
<dbReference type="RefSeq" id="WP_131896345.1">
    <property type="nucleotide sequence ID" value="NZ_SMKU01000122.1"/>
</dbReference>
<evidence type="ECO:0000313" key="1">
    <source>
        <dbReference type="EMBL" id="TDD82627.1"/>
    </source>
</evidence>
<comment type="caution">
    <text evidence="1">The sequence shown here is derived from an EMBL/GenBank/DDBJ whole genome shotgun (WGS) entry which is preliminary data.</text>
</comment>
<evidence type="ECO:0000313" key="2">
    <source>
        <dbReference type="Proteomes" id="UP000294513"/>
    </source>
</evidence>
<accession>A0A4V2YVS0</accession>
<reference evidence="1 2" key="1">
    <citation type="submission" date="2019-03" db="EMBL/GenBank/DDBJ databases">
        <title>Draft genome sequences of novel Actinobacteria.</title>
        <authorList>
            <person name="Sahin N."/>
            <person name="Ay H."/>
            <person name="Saygin H."/>
        </authorList>
    </citation>
    <scope>NUCLEOTIDE SEQUENCE [LARGE SCALE GENOMIC DNA]</scope>
    <source>
        <strain evidence="1 2">H3C3</strain>
    </source>
</reference>
<proteinExistence type="predicted"/>